<evidence type="ECO:0000313" key="5">
    <source>
        <dbReference type="Proteomes" id="UP000014417"/>
    </source>
</evidence>
<evidence type="ECO:0000313" key="4">
    <source>
        <dbReference type="EMBL" id="EPD33094.1"/>
    </source>
</evidence>
<dbReference type="SUPFAM" id="SSF56300">
    <property type="entry name" value="Metallo-dependent phosphatases"/>
    <property type="match status" value="1"/>
</dbReference>
<feature type="signal peptide" evidence="2">
    <location>
        <begin position="1"/>
        <end position="21"/>
    </location>
</feature>
<organism evidence="4 5">
    <name type="scientific">Propionimicrobium lymphophilum ACS-093-V-SCH5</name>
    <dbReference type="NCBI Taxonomy" id="883161"/>
    <lineage>
        <taxon>Bacteria</taxon>
        <taxon>Bacillati</taxon>
        <taxon>Actinomycetota</taxon>
        <taxon>Actinomycetes</taxon>
        <taxon>Propionibacteriales</taxon>
        <taxon>Propionibacteriaceae</taxon>
        <taxon>Propionimicrobium</taxon>
    </lineage>
</organism>
<sequence>MPKVKAVFALVAALLLAGCQANSGAPEQTPSALESVVETPTPTPQPVSITLNVSGDLLWHDSYFEPAAQNAAAKGEEGMDFYPFLESATNYVSSADWAICQNELPYAAPEGPYSGYPSFKTPPDAAKAVAKTGWDMCSTTSNHTMDAGWDGLVRTKDVLESVGVVPMGTYRTEEEANTPQIVDVKGVKVGFVSQTYGLNGIPKAEGKDWSVDILDADKAIADARKLKVAGADVVVVHMHAGDEHDHQPNQQQIGFVQAVSASPDVDFIYGQHAHVGQPIAKVNGKWVVYGTGNVTGMMLRSGWPDVYEGYFAQITLQGFPGEKFEATKMEWAPLAITSDGKVQLIPDELKKGAANAEELEASAARTRAIVTSMSDELVEYTGA</sequence>
<dbReference type="STRING" id="883161.HMPREF9306_00623"/>
<reference evidence="4 5" key="1">
    <citation type="submission" date="2013-04" db="EMBL/GenBank/DDBJ databases">
        <title>The Genome Sequence of Propionimicrobium lymphophilum ACS-093-V-SCH5.</title>
        <authorList>
            <consortium name="The Broad Institute Genomics Platform"/>
            <person name="Earl A."/>
            <person name="Ward D."/>
            <person name="Feldgarden M."/>
            <person name="Gevers D."/>
            <person name="Saerens B."/>
            <person name="Vaneechoutte M."/>
            <person name="Walker B."/>
            <person name="Young S."/>
            <person name="Zeng Q."/>
            <person name="Gargeya S."/>
            <person name="Fitzgerald M."/>
            <person name="Haas B."/>
            <person name="Abouelleil A."/>
            <person name="Allen A.W."/>
            <person name="Alvarado L."/>
            <person name="Arachchi H.M."/>
            <person name="Berlin A.M."/>
            <person name="Chapman S.B."/>
            <person name="Gainer-Dewar J."/>
            <person name="Goldberg J."/>
            <person name="Griggs A."/>
            <person name="Gujja S."/>
            <person name="Hansen M."/>
            <person name="Howarth C."/>
            <person name="Imamovic A."/>
            <person name="Ireland A."/>
            <person name="Larimer J."/>
            <person name="McCowan C."/>
            <person name="Murphy C."/>
            <person name="Pearson M."/>
            <person name="Poon T.W."/>
            <person name="Priest M."/>
            <person name="Roberts A."/>
            <person name="Saif S."/>
            <person name="Shea T."/>
            <person name="Sisk P."/>
            <person name="Sykes S."/>
            <person name="Wortman J."/>
            <person name="Nusbaum C."/>
            <person name="Birren B."/>
        </authorList>
    </citation>
    <scope>NUCLEOTIDE SEQUENCE [LARGE SCALE GENOMIC DNA]</scope>
    <source>
        <strain evidence="4 5">ACS-093-V-SCH5</strain>
    </source>
</reference>
<dbReference type="Proteomes" id="UP000014417">
    <property type="component" value="Unassembled WGS sequence"/>
</dbReference>
<dbReference type="RefSeq" id="WP_016455469.1">
    <property type="nucleotide sequence ID" value="NZ_KE150269.1"/>
</dbReference>
<dbReference type="OrthoDB" id="9810718at2"/>
<feature type="domain" description="Capsule synthesis protein CapA" evidence="3">
    <location>
        <begin position="50"/>
        <end position="298"/>
    </location>
</feature>
<keyword evidence="5" id="KW-1185">Reference proteome</keyword>
<dbReference type="InterPro" id="IPR029052">
    <property type="entry name" value="Metallo-depent_PP-like"/>
</dbReference>
<keyword evidence="2" id="KW-0732">Signal</keyword>
<evidence type="ECO:0000259" key="3">
    <source>
        <dbReference type="SMART" id="SM00854"/>
    </source>
</evidence>
<dbReference type="Pfam" id="PF09587">
    <property type="entry name" value="PGA_cap"/>
    <property type="match status" value="1"/>
</dbReference>
<protein>
    <recommendedName>
        <fullName evidence="3">Capsule synthesis protein CapA domain-containing protein</fullName>
    </recommendedName>
</protein>
<dbReference type="HOGENOM" id="CLU_038823_6_0_11"/>
<accession>S2WZE7</accession>
<dbReference type="PROSITE" id="PS51257">
    <property type="entry name" value="PROKAR_LIPOPROTEIN"/>
    <property type="match status" value="1"/>
</dbReference>
<dbReference type="SMART" id="SM00854">
    <property type="entry name" value="PGA_cap"/>
    <property type="match status" value="1"/>
</dbReference>
<proteinExistence type="inferred from homology"/>
<dbReference type="PANTHER" id="PTHR33393">
    <property type="entry name" value="POLYGLUTAMINE SYNTHESIS ACCESSORY PROTEIN RV0574C-RELATED"/>
    <property type="match status" value="1"/>
</dbReference>
<dbReference type="Gene3D" id="3.60.21.10">
    <property type="match status" value="1"/>
</dbReference>
<feature type="chain" id="PRO_5039551959" description="Capsule synthesis protein CapA domain-containing protein" evidence="2">
    <location>
        <begin position="22"/>
        <end position="383"/>
    </location>
</feature>
<evidence type="ECO:0000256" key="2">
    <source>
        <dbReference type="SAM" id="SignalP"/>
    </source>
</evidence>
<dbReference type="EMBL" id="AGZR01000005">
    <property type="protein sequence ID" value="EPD33094.1"/>
    <property type="molecule type" value="Genomic_DNA"/>
</dbReference>
<comment type="caution">
    <text evidence="4">The sequence shown here is derived from an EMBL/GenBank/DDBJ whole genome shotgun (WGS) entry which is preliminary data.</text>
</comment>
<comment type="similarity">
    <text evidence="1">Belongs to the CapA family.</text>
</comment>
<gene>
    <name evidence="4" type="ORF">HMPREF9306_00623</name>
</gene>
<dbReference type="InterPro" id="IPR019079">
    <property type="entry name" value="Capsule_synth_CapA"/>
</dbReference>
<name>S2WZE7_9ACTN</name>
<dbReference type="AlphaFoldDB" id="S2WZE7"/>
<dbReference type="InterPro" id="IPR052169">
    <property type="entry name" value="CW_Biosynth-Accessory"/>
</dbReference>
<evidence type="ECO:0000256" key="1">
    <source>
        <dbReference type="ARBA" id="ARBA00005662"/>
    </source>
</evidence>
<dbReference type="CDD" id="cd07381">
    <property type="entry name" value="MPP_CapA"/>
    <property type="match status" value="1"/>
</dbReference>
<dbReference type="PANTHER" id="PTHR33393:SF13">
    <property type="entry name" value="PGA BIOSYNTHESIS PROTEIN CAPA"/>
    <property type="match status" value="1"/>
</dbReference>